<organism evidence="1 3">
    <name type="scientific">Komagataeibacter nataicola</name>
    <dbReference type="NCBI Taxonomy" id="265960"/>
    <lineage>
        <taxon>Bacteria</taxon>
        <taxon>Pseudomonadati</taxon>
        <taxon>Pseudomonadota</taxon>
        <taxon>Alphaproteobacteria</taxon>
        <taxon>Acetobacterales</taxon>
        <taxon>Acetobacteraceae</taxon>
        <taxon>Komagataeibacter</taxon>
    </lineage>
</organism>
<gene>
    <name evidence="1" type="ORF">B0W47_14585</name>
    <name evidence="2" type="ORF">CDI09_04390</name>
</gene>
<keyword evidence="4" id="KW-1185">Reference proteome</keyword>
<dbReference type="AlphaFoldDB" id="A0A9N7H1X7"/>
<protein>
    <submittedName>
        <fullName evidence="1">Uncharacterized protein</fullName>
    </submittedName>
</protein>
<dbReference type="EMBL" id="CP019875">
    <property type="protein sequence ID" value="AQU88482.1"/>
    <property type="molecule type" value="Genomic_DNA"/>
</dbReference>
<dbReference type="Proteomes" id="UP000189683">
    <property type="component" value="Chromosome"/>
</dbReference>
<reference evidence="3" key="1">
    <citation type="submission" date="2017-02" db="EMBL/GenBank/DDBJ databases">
        <title>zhang.</title>
        <authorList>
            <person name="Zhang H."/>
        </authorList>
    </citation>
    <scope>NUCLEOTIDE SEQUENCE [LARGE SCALE GENOMIC DNA]</scope>
    <source>
        <strain evidence="3">RZS01</strain>
    </source>
</reference>
<evidence type="ECO:0000313" key="3">
    <source>
        <dbReference type="Proteomes" id="UP000189683"/>
    </source>
</evidence>
<name>A0A9N7H1X7_9PROT</name>
<accession>A0A9N7H1X7</accession>
<evidence type="ECO:0000313" key="1">
    <source>
        <dbReference type="EMBL" id="AQU88482.1"/>
    </source>
</evidence>
<dbReference type="EMBL" id="NIRT01000005">
    <property type="protein sequence ID" value="PYD67178.1"/>
    <property type="molecule type" value="Genomic_DNA"/>
</dbReference>
<evidence type="ECO:0000313" key="4">
    <source>
        <dbReference type="Proteomes" id="UP000247512"/>
    </source>
</evidence>
<proteinExistence type="predicted"/>
<reference evidence="1" key="2">
    <citation type="submission" date="2017-02" db="EMBL/GenBank/DDBJ databases">
        <authorList>
            <person name="Zhang H."/>
        </authorList>
    </citation>
    <scope>NUCLEOTIDE SEQUENCE</scope>
    <source>
        <strain evidence="1">RZS01</strain>
    </source>
</reference>
<dbReference type="KEGG" id="kna:B0W47_14585"/>
<reference evidence="2 4" key="3">
    <citation type="submission" date="2017-06" db="EMBL/GenBank/DDBJ databases">
        <title>A draft genome sequence of Komagataeibacter nataicola LMG 1536.</title>
        <authorList>
            <person name="Skraban J."/>
            <person name="Cleenwerck I."/>
            <person name="Vandamme P."/>
            <person name="Trcek J."/>
        </authorList>
    </citation>
    <scope>NUCLEOTIDE SEQUENCE [LARGE SCALE GENOMIC DNA]</scope>
    <source>
        <strain evidence="2 4">LMG 1536</strain>
    </source>
</reference>
<dbReference type="Proteomes" id="UP000247512">
    <property type="component" value="Unassembled WGS sequence"/>
</dbReference>
<evidence type="ECO:0000313" key="2">
    <source>
        <dbReference type="EMBL" id="PYD67178.1"/>
    </source>
</evidence>
<sequence length="67" mass="8184">MCQYFIINSIVEIDMVKIGDIFYMDTNKGRAYLQYIKRVKKFGWMIRVFRVFIPKIILMLQKYQNLP</sequence>